<keyword evidence="7" id="KW-1185">Reference proteome</keyword>
<feature type="active site" evidence="3">
    <location>
        <position position="236"/>
    </location>
</feature>
<dbReference type="EMBL" id="CP094528">
    <property type="protein sequence ID" value="UOE45068.1"/>
    <property type="molecule type" value="Genomic_DNA"/>
</dbReference>
<reference evidence="6 7" key="1">
    <citation type="submission" date="2022-03" db="EMBL/GenBank/DDBJ databases">
        <title>Mucilaginibacter sp. isolated from the gut of Protaetia brevitarsis seulensis larvae.</title>
        <authorList>
            <person name="Won M."/>
            <person name="Kim S.-J."/>
            <person name="Kwon S.-W."/>
        </authorList>
    </citation>
    <scope>NUCLEOTIDE SEQUENCE [LARGE SCALE GENOMIC DNA]</scope>
    <source>
        <strain evidence="6 7">CFWR-12</strain>
    </source>
</reference>
<dbReference type="PANTHER" id="PTHR42991">
    <property type="entry name" value="ALDEHYDE DEHYDROGENASE"/>
    <property type="match status" value="1"/>
</dbReference>
<evidence type="ECO:0000313" key="6">
    <source>
        <dbReference type="EMBL" id="UOE45068.1"/>
    </source>
</evidence>
<evidence type="ECO:0000256" key="3">
    <source>
        <dbReference type="PROSITE-ProRule" id="PRU10007"/>
    </source>
</evidence>
<name>A0ABY4C0P3_9MICO</name>
<dbReference type="InterPro" id="IPR051020">
    <property type="entry name" value="ALDH-related_metabolic_enz"/>
</dbReference>
<comment type="similarity">
    <text evidence="1 4">Belongs to the aldehyde dehydrogenase family.</text>
</comment>
<dbReference type="InterPro" id="IPR029510">
    <property type="entry name" value="Ald_DH_CS_GLU"/>
</dbReference>
<dbReference type="RefSeq" id="WP_243557384.1">
    <property type="nucleotide sequence ID" value="NZ_CP094528.1"/>
</dbReference>
<dbReference type="Gene3D" id="3.40.605.10">
    <property type="entry name" value="Aldehyde Dehydrogenase, Chain A, domain 1"/>
    <property type="match status" value="1"/>
</dbReference>
<gene>
    <name evidence="6" type="ORF">MTO99_04620</name>
</gene>
<proteinExistence type="inferred from homology"/>
<dbReference type="PROSITE" id="PS00687">
    <property type="entry name" value="ALDEHYDE_DEHYDR_GLU"/>
    <property type="match status" value="1"/>
</dbReference>
<protein>
    <submittedName>
        <fullName evidence="6">Aldehyde dehydrogenase family protein</fullName>
    </submittedName>
</protein>
<feature type="domain" description="Aldehyde dehydrogenase" evidence="5">
    <location>
        <begin position="4"/>
        <end position="457"/>
    </location>
</feature>
<dbReference type="Pfam" id="PF00171">
    <property type="entry name" value="Aldedh"/>
    <property type="match status" value="1"/>
</dbReference>
<evidence type="ECO:0000256" key="1">
    <source>
        <dbReference type="ARBA" id="ARBA00009986"/>
    </source>
</evidence>
<keyword evidence="2 4" id="KW-0560">Oxidoreductase</keyword>
<dbReference type="SUPFAM" id="SSF53720">
    <property type="entry name" value="ALDH-like"/>
    <property type="match status" value="1"/>
</dbReference>
<dbReference type="InterPro" id="IPR015590">
    <property type="entry name" value="Aldehyde_DH_dom"/>
</dbReference>
<dbReference type="Gene3D" id="3.40.309.10">
    <property type="entry name" value="Aldehyde Dehydrogenase, Chain A, domain 2"/>
    <property type="match status" value="1"/>
</dbReference>
<dbReference type="InterPro" id="IPR016161">
    <property type="entry name" value="Ald_DH/histidinol_DH"/>
</dbReference>
<dbReference type="Proteomes" id="UP000832097">
    <property type="component" value="Chromosome"/>
</dbReference>
<organism evidence="6 7">
    <name type="scientific">Agromyces larvae</name>
    <dbReference type="NCBI Taxonomy" id="2929802"/>
    <lineage>
        <taxon>Bacteria</taxon>
        <taxon>Bacillati</taxon>
        <taxon>Actinomycetota</taxon>
        <taxon>Actinomycetes</taxon>
        <taxon>Micrococcales</taxon>
        <taxon>Microbacteriaceae</taxon>
        <taxon>Agromyces</taxon>
    </lineage>
</organism>
<evidence type="ECO:0000259" key="5">
    <source>
        <dbReference type="Pfam" id="PF00171"/>
    </source>
</evidence>
<evidence type="ECO:0000256" key="4">
    <source>
        <dbReference type="RuleBase" id="RU003345"/>
    </source>
</evidence>
<accession>A0ABY4C0P3</accession>
<evidence type="ECO:0000313" key="7">
    <source>
        <dbReference type="Proteomes" id="UP000832097"/>
    </source>
</evidence>
<dbReference type="InterPro" id="IPR016162">
    <property type="entry name" value="Ald_DH_N"/>
</dbReference>
<evidence type="ECO:0000256" key="2">
    <source>
        <dbReference type="ARBA" id="ARBA00023002"/>
    </source>
</evidence>
<dbReference type="PANTHER" id="PTHR42991:SF1">
    <property type="entry name" value="ALDEHYDE DEHYDROGENASE"/>
    <property type="match status" value="1"/>
</dbReference>
<dbReference type="InterPro" id="IPR016163">
    <property type="entry name" value="Ald_DH_C"/>
</dbReference>
<sequence length="465" mass="49110">MTLTTIDVTNPGTGEILGHILDMTEAEVVRAVEDAQEGQRAISSMPSYERAQLLLAVAQQIADERDDLALLLATENGKPLPQTEGEVDAAIRIFRGYAAEATRIFGRQIPLDAVPGLERNLAITVREPLGVVAAIVPFNYPVELYAHKAAAAIAAGNAVIVQPPSRCPLSLVRIQEMFEAAGAPRFAHQLVTGGVRVSQALASLPGISAVTITGSTIAGREIARRGADTFKKVLLELGGNDALIVCSDADLEKATDAVVLGRLARGNGQICCAVKRVYVDDAVHDEFLEMLLPKAAALTLGDQLDRATDVGPLIARTAAESVEQAVAQLVADGAKLLSGGAREGSFYEPAVLSEVPTESAAFNEEIFGPVAPIARFTNVDEAVRLANASPYGLQAAVFTRDVSRAFSIAKKLDVGGVVINGSTALRAENLPFGGTKATGGYREGLHETVTDFTRQKTMIVMEAFE</sequence>